<evidence type="ECO:0000313" key="3">
    <source>
        <dbReference type="Proteomes" id="UP000245667"/>
    </source>
</evidence>
<evidence type="ECO:0000313" key="2">
    <source>
        <dbReference type="EMBL" id="PWK17161.1"/>
    </source>
</evidence>
<reference evidence="2 3" key="1">
    <citation type="submission" date="2018-05" db="EMBL/GenBank/DDBJ databases">
        <title>Genomic Encyclopedia of Archaeal and Bacterial Type Strains, Phase II (KMG-II): from individual species to whole genera.</title>
        <authorList>
            <person name="Goeker M."/>
        </authorList>
    </citation>
    <scope>NUCLEOTIDE SEQUENCE [LARGE SCALE GENOMIC DNA]</scope>
    <source>
        <strain evidence="2 3">DSM 23514</strain>
    </source>
</reference>
<sequence>MSSISLLLPSVYDNVYALTMKLNYSEPKFYTGGVNIKGWSKLTRRQQKEALLREWYVYFSYRDPHTQKLVRQTPIKAGVNRYKSKRFCSVRGGKQTLVCSRTVHS</sequence>
<accession>A0A316DG29</accession>
<comment type="caution">
    <text evidence="2">The sequence shown here is derived from an EMBL/GenBank/DDBJ whole genome shotgun (WGS) entry which is preliminary data.</text>
</comment>
<organism evidence="2 3">
    <name type="scientific">Maribacter polysiphoniae</name>
    <dbReference type="NCBI Taxonomy" id="429344"/>
    <lineage>
        <taxon>Bacteria</taxon>
        <taxon>Pseudomonadati</taxon>
        <taxon>Bacteroidota</taxon>
        <taxon>Flavobacteriia</taxon>
        <taxon>Flavobacteriales</taxon>
        <taxon>Flavobacteriaceae</taxon>
        <taxon>Maribacter</taxon>
    </lineage>
</organism>
<keyword evidence="4" id="KW-1185">Reference proteome</keyword>
<dbReference type="Proteomes" id="UP000245667">
    <property type="component" value="Unassembled WGS sequence"/>
</dbReference>
<dbReference type="RefSeq" id="WP_146197909.1">
    <property type="nucleotide sequence ID" value="NZ_CAJQNU010000069.1"/>
</dbReference>
<dbReference type="EMBL" id="QGGQ01000025">
    <property type="protein sequence ID" value="PWK17161.1"/>
    <property type="molecule type" value="Genomic_DNA"/>
</dbReference>
<dbReference type="EMBL" id="JACWLN010000017">
    <property type="protein sequence ID" value="MBD1263057.1"/>
    <property type="molecule type" value="Genomic_DNA"/>
</dbReference>
<evidence type="ECO:0000313" key="1">
    <source>
        <dbReference type="EMBL" id="MBD1263057.1"/>
    </source>
</evidence>
<gene>
    <name evidence="1" type="ORF">HZY62_20870</name>
    <name evidence="2" type="ORF">LX92_04463</name>
</gene>
<name>A0A316DG29_9FLAO</name>
<dbReference type="Proteomes" id="UP000651837">
    <property type="component" value="Unassembled WGS sequence"/>
</dbReference>
<reference evidence="1 4" key="2">
    <citation type="submission" date="2020-07" db="EMBL/GenBank/DDBJ databases">
        <title>The draft genome sequence of Maribacter polysiphoniae KCTC 22021.</title>
        <authorList>
            <person name="Mu L."/>
        </authorList>
    </citation>
    <scope>NUCLEOTIDE SEQUENCE [LARGE SCALE GENOMIC DNA]</scope>
    <source>
        <strain evidence="1 4">KCTC 22021</strain>
    </source>
</reference>
<protein>
    <submittedName>
        <fullName evidence="2">Uncharacterized protein</fullName>
    </submittedName>
</protein>
<dbReference type="OrthoDB" id="9806835at2"/>
<proteinExistence type="predicted"/>
<dbReference type="AlphaFoldDB" id="A0A316DG29"/>
<evidence type="ECO:0000313" key="4">
    <source>
        <dbReference type="Proteomes" id="UP000651837"/>
    </source>
</evidence>